<name>A0A2P5YBA7_GOSBA</name>
<gene>
    <name evidence="1" type="ORF">GOBAR_AA07753</name>
</gene>
<reference evidence="1 2" key="1">
    <citation type="submission" date="2015-01" db="EMBL/GenBank/DDBJ databases">
        <title>Genome of allotetraploid Gossypium barbadense reveals genomic plasticity and fiber elongation in cotton evolution.</title>
        <authorList>
            <person name="Chen X."/>
            <person name="Liu X."/>
            <person name="Zhao B."/>
            <person name="Zheng H."/>
            <person name="Hu Y."/>
            <person name="Lu G."/>
            <person name="Yang C."/>
            <person name="Chen J."/>
            <person name="Shan C."/>
            <person name="Zhang L."/>
            <person name="Zhou Y."/>
            <person name="Wang L."/>
            <person name="Guo W."/>
            <person name="Bai Y."/>
            <person name="Ruan J."/>
            <person name="Shangguan X."/>
            <person name="Mao Y."/>
            <person name="Jiang J."/>
            <person name="Zhu Y."/>
            <person name="Lei J."/>
            <person name="Kang H."/>
            <person name="Chen S."/>
            <person name="He X."/>
            <person name="Wang R."/>
            <person name="Wang Y."/>
            <person name="Chen J."/>
            <person name="Wang L."/>
            <person name="Yu S."/>
            <person name="Wang B."/>
            <person name="Wei J."/>
            <person name="Song S."/>
            <person name="Lu X."/>
            <person name="Gao Z."/>
            <person name="Gu W."/>
            <person name="Deng X."/>
            <person name="Ma D."/>
            <person name="Wang S."/>
            <person name="Liang W."/>
            <person name="Fang L."/>
            <person name="Cai C."/>
            <person name="Zhu X."/>
            <person name="Zhou B."/>
            <person name="Zhang Y."/>
            <person name="Chen Z."/>
            <person name="Xu S."/>
            <person name="Zhu R."/>
            <person name="Wang S."/>
            <person name="Zhang T."/>
            <person name="Zhao G."/>
        </authorList>
    </citation>
    <scope>NUCLEOTIDE SEQUENCE [LARGE SCALE GENOMIC DNA]</scope>
    <source>
        <strain evidence="2">cv. Xinhai21</strain>
        <tissue evidence="1">Leaf</tissue>
    </source>
</reference>
<dbReference type="PANTHER" id="PTHR45763">
    <property type="entry name" value="HYDROLASE, ALPHA/BETA FOLD FAMILY PROTEIN, EXPRESSED-RELATED"/>
    <property type="match status" value="1"/>
</dbReference>
<dbReference type="EMBL" id="KZ663418">
    <property type="protein sequence ID" value="PPS12888.1"/>
    <property type="molecule type" value="Genomic_DNA"/>
</dbReference>
<evidence type="ECO:0000313" key="2">
    <source>
        <dbReference type="Proteomes" id="UP000239757"/>
    </source>
</evidence>
<dbReference type="PANTHER" id="PTHR45763:SF51">
    <property type="entry name" value="ALPHA_BETA-HYDROLASES SUPERFAMILY PROTEIN"/>
    <property type="match status" value="1"/>
</dbReference>
<accession>A0A2P5YBA7</accession>
<sequence length="129" mass="14393">MYKKSPLTCKMKELQVDISGIASATDDPNISILAIQPPPPKICESLDGAPITANRIKLRDERYLAYKEHGVAKEMEKHKLIFVHGFAGCRHDEALVSQLSLDVVEELGIYSCPLIDQGMEKVILIPNKY</sequence>
<dbReference type="AlphaFoldDB" id="A0A2P5YBA7"/>
<dbReference type="OrthoDB" id="294702at2759"/>
<dbReference type="Proteomes" id="UP000239757">
    <property type="component" value="Unassembled WGS sequence"/>
</dbReference>
<organism evidence="1 2">
    <name type="scientific">Gossypium barbadense</name>
    <name type="common">Sea Island cotton</name>
    <name type="synonym">Hibiscus barbadensis</name>
    <dbReference type="NCBI Taxonomy" id="3634"/>
    <lineage>
        <taxon>Eukaryota</taxon>
        <taxon>Viridiplantae</taxon>
        <taxon>Streptophyta</taxon>
        <taxon>Embryophyta</taxon>
        <taxon>Tracheophyta</taxon>
        <taxon>Spermatophyta</taxon>
        <taxon>Magnoliopsida</taxon>
        <taxon>eudicotyledons</taxon>
        <taxon>Gunneridae</taxon>
        <taxon>Pentapetalae</taxon>
        <taxon>rosids</taxon>
        <taxon>malvids</taxon>
        <taxon>Malvales</taxon>
        <taxon>Malvaceae</taxon>
        <taxon>Malvoideae</taxon>
        <taxon>Gossypium</taxon>
    </lineage>
</organism>
<proteinExistence type="predicted"/>
<protein>
    <submittedName>
        <fullName evidence="1">Uncharacterized protein</fullName>
    </submittedName>
</protein>
<evidence type="ECO:0000313" key="1">
    <source>
        <dbReference type="EMBL" id="PPS12888.1"/>
    </source>
</evidence>